<evidence type="ECO:0000313" key="1">
    <source>
        <dbReference type="EMBL" id="GEN22061.1"/>
    </source>
</evidence>
<dbReference type="Proteomes" id="UP000321726">
    <property type="component" value="Unassembled WGS sequence"/>
</dbReference>
<name>A0ABQ0W8H8_9GAMM</name>
<sequence length="54" mass="5674">MTVTGGKVEAADTDSLRLRTGASLDSEFVSDAGSGMAELVHFQACQMNKPGSWL</sequence>
<protein>
    <submittedName>
        <fullName evidence="1">Uncharacterized protein</fullName>
    </submittedName>
</protein>
<proteinExistence type="predicted"/>
<dbReference type="EMBL" id="BJXU01000001">
    <property type="protein sequence ID" value="GEN22061.1"/>
    <property type="molecule type" value="Genomic_DNA"/>
</dbReference>
<comment type="caution">
    <text evidence="1">The sequence shown here is derived from an EMBL/GenBank/DDBJ whole genome shotgun (WGS) entry which is preliminary data.</text>
</comment>
<accession>A0ABQ0W8H8</accession>
<reference evidence="1 2" key="1">
    <citation type="submission" date="2019-07" db="EMBL/GenBank/DDBJ databases">
        <title>Whole genome shotgun sequence of Halomonas cupida NBRC 102219.</title>
        <authorList>
            <person name="Hosoyama A."/>
            <person name="Uohara A."/>
            <person name="Ohji S."/>
            <person name="Ichikawa N."/>
        </authorList>
    </citation>
    <scope>NUCLEOTIDE SEQUENCE [LARGE SCALE GENOMIC DNA]</scope>
    <source>
        <strain evidence="1 2">NBRC 102219</strain>
    </source>
</reference>
<gene>
    <name evidence="1" type="ORF">HCU01_00100</name>
</gene>
<keyword evidence="2" id="KW-1185">Reference proteome</keyword>
<organism evidence="1 2">
    <name type="scientific">Halomonas cupida</name>
    <dbReference type="NCBI Taxonomy" id="44933"/>
    <lineage>
        <taxon>Bacteria</taxon>
        <taxon>Pseudomonadati</taxon>
        <taxon>Pseudomonadota</taxon>
        <taxon>Gammaproteobacteria</taxon>
        <taxon>Oceanospirillales</taxon>
        <taxon>Halomonadaceae</taxon>
        <taxon>Halomonas</taxon>
    </lineage>
</organism>
<evidence type="ECO:0000313" key="2">
    <source>
        <dbReference type="Proteomes" id="UP000321726"/>
    </source>
</evidence>